<evidence type="ECO:0000313" key="8">
    <source>
        <dbReference type="Proteomes" id="UP000265120"/>
    </source>
</evidence>
<comment type="similarity">
    <text evidence="1 5">Belongs to the glycosyl hydrolase 22 family.</text>
</comment>
<dbReference type="InterPro" id="IPR001916">
    <property type="entry name" value="Glyco_hydro_22"/>
</dbReference>
<dbReference type="Pfam" id="PF00062">
    <property type="entry name" value="Lys"/>
    <property type="match status" value="1"/>
</dbReference>
<dbReference type="InParanoid" id="A0A3P8WIM4"/>
<dbReference type="PRINTS" id="PR00137">
    <property type="entry name" value="LYSOZYME"/>
</dbReference>
<feature type="signal peptide" evidence="6">
    <location>
        <begin position="1"/>
        <end position="17"/>
    </location>
</feature>
<dbReference type="SUPFAM" id="SSF53955">
    <property type="entry name" value="Lysozyme-like"/>
    <property type="match status" value="1"/>
</dbReference>
<dbReference type="KEGG" id="csem:103389095"/>
<dbReference type="AlphaFoldDB" id="A0A3P8WIM4"/>
<feature type="chain" id="PRO_5017955224" description="lysozyme" evidence="6">
    <location>
        <begin position="18"/>
        <end position="144"/>
    </location>
</feature>
<dbReference type="OrthoDB" id="17373at2759"/>
<dbReference type="OMA" id="GNGMNAW"/>
<dbReference type="InterPro" id="IPR023346">
    <property type="entry name" value="Lysozyme-like_dom_sf"/>
</dbReference>
<evidence type="ECO:0000313" key="7">
    <source>
        <dbReference type="Ensembl" id="ENSCSEP00000026604.1"/>
    </source>
</evidence>
<dbReference type="PROSITE" id="PS51348">
    <property type="entry name" value="GLYCOSYL_HYDROL_F22_2"/>
    <property type="match status" value="1"/>
</dbReference>
<dbReference type="Proteomes" id="UP000265120">
    <property type="component" value="Chromosome 14"/>
</dbReference>
<keyword evidence="6" id="KW-0732">Signal</keyword>
<evidence type="ECO:0000256" key="6">
    <source>
        <dbReference type="SAM" id="SignalP"/>
    </source>
</evidence>
<dbReference type="PANTHER" id="PTHR11407:SF63">
    <property type="entry name" value="LYSOZYME C"/>
    <property type="match status" value="1"/>
</dbReference>
<proteinExistence type="inferred from homology"/>
<dbReference type="PANTHER" id="PTHR11407">
    <property type="entry name" value="LYSOZYME C"/>
    <property type="match status" value="1"/>
</dbReference>
<evidence type="ECO:0000256" key="1">
    <source>
        <dbReference type="ARBA" id="ARBA00010859"/>
    </source>
</evidence>
<reference evidence="7" key="2">
    <citation type="submission" date="2025-08" db="UniProtKB">
        <authorList>
            <consortium name="Ensembl"/>
        </authorList>
    </citation>
    <scope>IDENTIFICATION</scope>
</reference>
<dbReference type="FunFam" id="1.10.530.10:FF:000001">
    <property type="entry name" value="Lysozyme C"/>
    <property type="match status" value="1"/>
</dbReference>
<dbReference type="GO" id="GO:0042742">
    <property type="term" value="P:defense response to bacterium"/>
    <property type="evidence" value="ECO:0007669"/>
    <property type="project" value="UniProtKB-KW"/>
</dbReference>
<dbReference type="GO" id="GO:0003796">
    <property type="term" value="F:lysozyme activity"/>
    <property type="evidence" value="ECO:0007669"/>
    <property type="project" value="UniProtKB-EC"/>
</dbReference>
<dbReference type="SMART" id="SM00263">
    <property type="entry name" value="LYZ1"/>
    <property type="match status" value="1"/>
</dbReference>
<dbReference type="Ensembl" id="ENSCSET00000026958.1">
    <property type="protein sequence ID" value="ENSCSEP00000026604.1"/>
    <property type="gene ID" value="ENSCSEG00000017001.1"/>
</dbReference>
<dbReference type="GeneTree" id="ENSGT00940000153832"/>
<reference evidence="7" key="3">
    <citation type="submission" date="2025-09" db="UniProtKB">
        <authorList>
            <consortium name="Ensembl"/>
        </authorList>
    </citation>
    <scope>IDENTIFICATION</scope>
</reference>
<keyword evidence="3" id="KW-0929">Antimicrobial</keyword>
<dbReference type="CDD" id="cd16897">
    <property type="entry name" value="LYZ_C"/>
    <property type="match status" value="1"/>
</dbReference>
<dbReference type="CTD" id="4069"/>
<dbReference type="InterPro" id="IPR000974">
    <property type="entry name" value="Glyco_hydro_22_lys"/>
</dbReference>
<dbReference type="RefSeq" id="XP_008322585.1">
    <property type="nucleotide sequence ID" value="XM_008324363.3"/>
</dbReference>
<accession>A0A3P8WIM4</accession>
<keyword evidence="3" id="KW-0081">Bacteriolytic enzyme</keyword>
<evidence type="ECO:0000256" key="3">
    <source>
        <dbReference type="ARBA" id="ARBA00022638"/>
    </source>
</evidence>
<dbReference type="EC" id="3.2.1.17" evidence="2"/>
<protein>
    <recommendedName>
        <fullName evidence="2">lysozyme</fullName>
        <ecNumber evidence="2">3.2.1.17</ecNumber>
    </recommendedName>
</protein>
<keyword evidence="8" id="KW-1185">Reference proteome</keyword>
<dbReference type="Gene3D" id="1.10.530.10">
    <property type="match status" value="1"/>
</dbReference>
<dbReference type="GO" id="GO:0031640">
    <property type="term" value="P:killing of cells of another organism"/>
    <property type="evidence" value="ECO:0007669"/>
    <property type="project" value="UniProtKB-KW"/>
</dbReference>
<evidence type="ECO:0000256" key="2">
    <source>
        <dbReference type="ARBA" id="ARBA00012732"/>
    </source>
</evidence>
<keyword evidence="4" id="KW-1015">Disulfide bond</keyword>
<name>A0A3P8WIM4_CYNSE</name>
<reference evidence="7 8" key="1">
    <citation type="journal article" date="2014" name="Nat. Genet.">
        <title>Whole-genome sequence of a flatfish provides insights into ZW sex chromosome evolution and adaptation to a benthic lifestyle.</title>
        <authorList>
            <person name="Chen S."/>
            <person name="Zhang G."/>
            <person name="Shao C."/>
            <person name="Huang Q."/>
            <person name="Liu G."/>
            <person name="Zhang P."/>
            <person name="Song W."/>
            <person name="An N."/>
            <person name="Chalopin D."/>
            <person name="Volff J.N."/>
            <person name="Hong Y."/>
            <person name="Li Q."/>
            <person name="Sha Z."/>
            <person name="Zhou H."/>
            <person name="Xie M."/>
            <person name="Yu Q."/>
            <person name="Liu Y."/>
            <person name="Xiang H."/>
            <person name="Wang N."/>
            <person name="Wu K."/>
            <person name="Yang C."/>
            <person name="Zhou Q."/>
            <person name="Liao X."/>
            <person name="Yang L."/>
            <person name="Hu Q."/>
            <person name="Zhang J."/>
            <person name="Meng L."/>
            <person name="Jin L."/>
            <person name="Tian Y."/>
            <person name="Lian J."/>
            <person name="Yang J."/>
            <person name="Miao G."/>
            <person name="Liu S."/>
            <person name="Liang Z."/>
            <person name="Yan F."/>
            <person name="Li Y."/>
            <person name="Sun B."/>
            <person name="Zhang H."/>
            <person name="Zhang J."/>
            <person name="Zhu Y."/>
            <person name="Du M."/>
            <person name="Zhao Y."/>
            <person name="Schartl M."/>
            <person name="Tang Q."/>
            <person name="Wang J."/>
        </authorList>
    </citation>
    <scope>NUCLEOTIDE SEQUENCE</scope>
</reference>
<dbReference type="PRINTS" id="PR00135">
    <property type="entry name" value="LYZLACT"/>
</dbReference>
<dbReference type="STRING" id="244447.ENSCSEP00000026604"/>
<organism evidence="7 8">
    <name type="scientific">Cynoglossus semilaevis</name>
    <name type="common">Tongue sole</name>
    <dbReference type="NCBI Taxonomy" id="244447"/>
    <lineage>
        <taxon>Eukaryota</taxon>
        <taxon>Metazoa</taxon>
        <taxon>Chordata</taxon>
        <taxon>Craniata</taxon>
        <taxon>Vertebrata</taxon>
        <taxon>Euteleostomi</taxon>
        <taxon>Actinopterygii</taxon>
        <taxon>Neopterygii</taxon>
        <taxon>Teleostei</taxon>
        <taxon>Neoteleostei</taxon>
        <taxon>Acanthomorphata</taxon>
        <taxon>Carangaria</taxon>
        <taxon>Pleuronectiformes</taxon>
        <taxon>Pleuronectoidei</taxon>
        <taxon>Cynoglossidae</taxon>
        <taxon>Cynoglossinae</taxon>
        <taxon>Cynoglossus</taxon>
    </lineage>
</organism>
<sequence>MIIKGVVLLLLVALSSAVVYERCTWAKLLKSQGMDGFHGISLPNWVCLTNWESHFNTNAINHNRDGSTDYGIFQINSRWWCDDRTTTTSNACNVACETLRSSVSASIRCAKRVVQDPQGLSAWVAWRVHCQGRDLSEYIRGCVL</sequence>
<dbReference type="GeneID" id="103389095"/>
<evidence type="ECO:0000256" key="5">
    <source>
        <dbReference type="RuleBase" id="RU004440"/>
    </source>
</evidence>
<evidence type="ECO:0000256" key="4">
    <source>
        <dbReference type="ARBA" id="ARBA00023157"/>
    </source>
</evidence>